<feature type="transmembrane region" description="Helical" evidence="2">
    <location>
        <begin position="7"/>
        <end position="25"/>
    </location>
</feature>
<evidence type="ECO:0000256" key="1">
    <source>
        <dbReference type="SAM" id="MobiDB-lite"/>
    </source>
</evidence>
<keyword evidence="2" id="KW-1133">Transmembrane helix</keyword>
<keyword evidence="4" id="KW-1185">Reference proteome</keyword>
<reference evidence="3 4" key="1">
    <citation type="submission" date="2022-09" db="EMBL/GenBank/DDBJ databases">
        <title>Xylan utilization by haloarchaea-nanohaloarchaea associations.</title>
        <authorList>
            <person name="Yakimov M."/>
        </authorList>
    </citation>
    <scope>NUCLEOTIDE SEQUENCE [LARGE SCALE GENOMIC DNA]</scope>
    <source>
        <strain evidence="3 4">SVXNc</strain>
    </source>
</reference>
<keyword evidence="2" id="KW-0472">Membrane</keyword>
<gene>
    <name evidence="3" type="ORF">SVXNc_1026</name>
</gene>
<feature type="compositionally biased region" description="Acidic residues" evidence="1">
    <location>
        <begin position="79"/>
        <end position="89"/>
    </location>
</feature>
<keyword evidence="2" id="KW-0812">Transmembrane</keyword>
<dbReference type="EMBL" id="CP104395">
    <property type="protein sequence ID" value="WEL20018.1"/>
    <property type="molecule type" value="Genomic_DNA"/>
</dbReference>
<sequence length="89" mass="9244">MNDPWKYIAFPAAAVIGYLASLVLTQQVAEIAGLTEFASRLTVIGGAGLVSGFMVDELIPAYIEKVHGTSGTGTGGGDMDFDSGDLDFD</sequence>
<evidence type="ECO:0008006" key="5">
    <source>
        <dbReference type="Google" id="ProtNLM"/>
    </source>
</evidence>
<dbReference type="GeneID" id="90590464"/>
<evidence type="ECO:0000313" key="4">
    <source>
        <dbReference type="Proteomes" id="UP001218034"/>
    </source>
</evidence>
<feature type="region of interest" description="Disordered" evidence="1">
    <location>
        <begin position="69"/>
        <end position="89"/>
    </location>
</feature>
<dbReference type="Proteomes" id="UP001218034">
    <property type="component" value="Chromosome"/>
</dbReference>
<protein>
    <recommendedName>
        <fullName evidence="5">Holin</fullName>
    </recommendedName>
</protein>
<evidence type="ECO:0000256" key="2">
    <source>
        <dbReference type="SAM" id="Phobius"/>
    </source>
</evidence>
<organism evidence="3 4">
    <name type="scientific">Candidatus Nanohalococcus occultus</name>
    <dbReference type="NCBI Taxonomy" id="2978047"/>
    <lineage>
        <taxon>Archaea</taxon>
        <taxon>Candidatus Nanohalarchaeota</taxon>
        <taxon>Candidatus Nanohalarchaeota incertae sedis</taxon>
        <taxon>Candidatus Nanohalococcus</taxon>
    </lineage>
</organism>
<evidence type="ECO:0000313" key="3">
    <source>
        <dbReference type="EMBL" id="WEL20018.1"/>
    </source>
</evidence>
<accession>A0ABY8CJG6</accession>
<dbReference type="RefSeq" id="WP_347721847.1">
    <property type="nucleotide sequence ID" value="NZ_CP104395.1"/>
</dbReference>
<proteinExistence type="predicted"/>
<name>A0ABY8CJG6_9ARCH</name>